<dbReference type="Proteomes" id="UP001344888">
    <property type="component" value="Unassembled WGS sequence"/>
</dbReference>
<reference evidence="1 2" key="1">
    <citation type="submission" date="2023-03" db="EMBL/GenBank/DDBJ databases">
        <title>Bacillus Genome Sequencing.</title>
        <authorList>
            <person name="Dunlap C."/>
        </authorList>
    </citation>
    <scope>NUCLEOTIDE SEQUENCE [LARGE SCALE GENOMIC DNA]</scope>
    <source>
        <strain evidence="1 2">B-59205</strain>
    </source>
</reference>
<accession>A0AAW9NTA1</accession>
<dbReference type="RefSeq" id="WP_326123993.1">
    <property type="nucleotide sequence ID" value="NZ_JARSFG010000017.1"/>
</dbReference>
<dbReference type="NCBIfam" id="TIGR03578">
    <property type="entry name" value="EF_0831"/>
    <property type="match status" value="1"/>
</dbReference>
<evidence type="ECO:0000313" key="1">
    <source>
        <dbReference type="EMBL" id="MEC1179532.1"/>
    </source>
</evidence>
<evidence type="ECO:0000313" key="2">
    <source>
        <dbReference type="Proteomes" id="UP001344888"/>
    </source>
</evidence>
<dbReference type="AlphaFoldDB" id="A0AAW9NTA1"/>
<organism evidence="1 2">
    <name type="scientific">Metasolibacillus meyeri</name>
    <dbReference type="NCBI Taxonomy" id="1071052"/>
    <lineage>
        <taxon>Bacteria</taxon>
        <taxon>Bacillati</taxon>
        <taxon>Bacillota</taxon>
        <taxon>Bacilli</taxon>
        <taxon>Bacillales</taxon>
        <taxon>Caryophanaceae</taxon>
        <taxon>Metasolibacillus</taxon>
    </lineage>
</organism>
<name>A0AAW9NTA1_9BACL</name>
<protein>
    <submittedName>
        <fullName evidence="1">DUF4312 family protein</fullName>
    </submittedName>
</protein>
<dbReference type="EMBL" id="JARSFG010000017">
    <property type="protein sequence ID" value="MEC1179532.1"/>
    <property type="molecule type" value="Genomic_DNA"/>
</dbReference>
<comment type="caution">
    <text evidence="1">The sequence shown here is derived from an EMBL/GenBank/DDBJ whole genome shotgun (WGS) entry which is preliminary data.</text>
</comment>
<keyword evidence="2" id="KW-1185">Reference proteome</keyword>
<dbReference type="Pfam" id="PF14189">
    <property type="entry name" value="DUF4312"/>
    <property type="match status" value="1"/>
</dbReference>
<sequence>MKKTFQAKVQVEGTGLSKELAINKALGSIQKKIMSSYKGLILRIEPIDVSVIEAKETAYTERFLLFFFPRQRSKYQVVLEVEVNVFLLDAEEIAFDKTEVANTMRNMLLGNQLNK</sequence>
<proteinExistence type="predicted"/>
<dbReference type="InterPro" id="IPR020037">
    <property type="entry name" value="DUF4312"/>
</dbReference>
<gene>
    <name evidence="1" type="ORF">P9B03_13620</name>
</gene>